<dbReference type="Proteomes" id="UP000001302">
    <property type="component" value="Chromosome"/>
</dbReference>
<dbReference type="Pfam" id="PF00561">
    <property type="entry name" value="Abhydrolase_1"/>
    <property type="match status" value="1"/>
</dbReference>
<sequence length="275" mass="30477">MSGIILDKRYETEQGTISYGSAGKGEPVVLVHGTPSTSYIWRHVAHRLAERFNVLVYDLVGYGQSQGNPEQDKRLRSHAATLSALCQHCDIRHPHLVGHDFGGATVLGAHLIEGVAAKSLTILDAVSLNPWGTPYAHLVRDNPDVFQELPEYVHLAMVGAHLDTATFHKLAPDAYNVYLQQWAGTEGQEHYVKTFRDFDFAFTERLETLYPTIRIPTQCLWGEHDRWVAPDVGTRLADMIPDATFELLPDAGHFSMEDIPGTIATRIAAHVDAAS</sequence>
<reference evidence="3" key="1">
    <citation type="submission" date="2010-08" db="EMBL/GenBank/DDBJ databases">
        <title>Genome sequence of Parvularcula bermudensis HTCC2503.</title>
        <authorList>
            <person name="Kang D.-M."/>
            <person name="Oh H.-M."/>
            <person name="Cho J.-C."/>
        </authorList>
    </citation>
    <scope>NUCLEOTIDE SEQUENCE [LARGE SCALE GENOMIC DNA]</scope>
    <source>
        <strain evidence="3">ATCC BAA-594 / HTCC2503 / KCTC 12087</strain>
    </source>
</reference>
<evidence type="ECO:0000313" key="2">
    <source>
        <dbReference type="EMBL" id="ADM09283.1"/>
    </source>
</evidence>
<name>E0THI7_PARBH</name>
<feature type="domain" description="AB hydrolase-1" evidence="1">
    <location>
        <begin position="27"/>
        <end position="258"/>
    </location>
</feature>
<dbReference type="STRING" id="314260.PB2503_06062"/>
<dbReference type="GO" id="GO:0046464">
    <property type="term" value="P:acylglycerol catabolic process"/>
    <property type="evidence" value="ECO:0007669"/>
    <property type="project" value="TreeGrafter"/>
</dbReference>
<dbReference type="GO" id="GO:0047372">
    <property type="term" value="F:monoacylglycerol lipase activity"/>
    <property type="evidence" value="ECO:0007669"/>
    <property type="project" value="TreeGrafter"/>
</dbReference>
<dbReference type="InterPro" id="IPR000639">
    <property type="entry name" value="Epox_hydrolase-like"/>
</dbReference>
<evidence type="ECO:0000259" key="1">
    <source>
        <dbReference type="Pfam" id="PF00561"/>
    </source>
</evidence>
<dbReference type="GO" id="GO:0016020">
    <property type="term" value="C:membrane"/>
    <property type="evidence" value="ECO:0007669"/>
    <property type="project" value="TreeGrafter"/>
</dbReference>
<dbReference type="KEGG" id="pbr:PB2503_06062"/>
<dbReference type="PANTHER" id="PTHR43798">
    <property type="entry name" value="MONOACYLGLYCEROL LIPASE"/>
    <property type="match status" value="1"/>
</dbReference>
<evidence type="ECO:0000313" key="3">
    <source>
        <dbReference type="Proteomes" id="UP000001302"/>
    </source>
</evidence>
<dbReference type="PRINTS" id="PR00412">
    <property type="entry name" value="EPOXHYDRLASE"/>
</dbReference>
<dbReference type="PRINTS" id="PR00111">
    <property type="entry name" value="ABHYDROLASE"/>
</dbReference>
<dbReference type="Gene3D" id="3.40.50.1820">
    <property type="entry name" value="alpha/beta hydrolase"/>
    <property type="match status" value="1"/>
</dbReference>
<dbReference type="OrthoDB" id="9804723at2"/>
<dbReference type="SUPFAM" id="SSF53474">
    <property type="entry name" value="alpha/beta-Hydrolases"/>
    <property type="match status" value="1"/>
</dbReference>
<dbReference type="eggNOG" id="COG2267">
    <property type="taxonomic scope" value="Bacteria"/>
</dbReference>
<reference evidence="2 3" key="2">
    <citation type="journal article" date="2011" name="J. Bacteriol.">
        <title>Complete genome sequence of strain HTCC2503T of Parvularcula bermudensis, the type species of the order "Parvularculales" in the class Alphaproteobacteria.</title>
        <authorList>
            <person name="Oh H.M."/>
            <person name="Kang I."/>
            <person name="Vergin K.L."/>
            <person name="Kang D."/>
            <person name="Rhee K.H."/>
            <person name="Giovannoni S.J."/>
            <person name="Cho J.C."/>
        </authorList>
    </citation>
    <scope>NUCLEOTIDE SEQUENCE [LARGE SCALE GENOMIC DNA]</scope>
    <source>
        <strain evidence="3">ATCC BAA-594 / HTCC2503 / KCTC 12087</strain>
    </source>
</reference>
<dbReference type="EMBL" id="CP002156">
    <property type="protein sequence ID" value="ADM09283.1"/>
    <property type="molecule type" value="Genomic_DNA"/>
</dbReference>
<dbReference type="InterPro" id="IPR029058">
    <property type="entry name" value="AB_hydrolase_fold"/>
</dbReference>
<accession>E0THI7</accession>
<gene>
    <name evidence="2" type="ordered locus">PB2503_06062</name>
</gene>
<dbReference type="HOGENOM" id="CLU_020336_13_3_5"/>
<keyword evidence="3" id="KW-1185">Reference proteome</keyword>
<dbReference type="RefSeq" id="WP_013300257.1">
    <property type="nucleotide sequence ID" value="NC_014414.1"/>
</dbReference>
<protein>
    <submittedName>
        <fullName evidence="2">Putative hydrolase</fullName>
    </submittedName>
</protein>
<organism evidence="2 3">
    <name type="scientific">Parvularcula bermudensis (strain ATCC BAA-594 / HTCC2503 / KCTC 12087)</name>
    <dbReference type="NCBI Taxonomy" id="314260"/>
    <lineage>
        <taxon>Bacteria</taxon>
        <taxon>Pseudomonadati</taxon>
        <taxon>Pseudomonadota</taxon>
        <taxon>Alphaproteobacteria</taxon>
        <taxon>Parvularculales</taxon>
        <taxon>Parvularculaceae</taxon>
        <taxon>Parvularcula</taxon>
    </lineage>
</organism>
<dbReference type="InterPro" id="IPR050266">
    <property type="entry name" value="AB_hydrolase_sf"/>
</dbReference>
<dbReference type="AlphaFoldDB" id="E0THI7"/>
<proteinExistence type="predicted"/>
<dbReference type="PANTHER" id="PTHR43798:SF33">
    <property type="entry name" value="HYDROLASE, PUTATIVE (AFU_ORTHOLOGUE AFUA_2G14860)-RELATED"/>
    <property type="match status" value="1"/>
</dbReference>
<keyword evidence="2" id="KW-0378">Hydrolase</keyword>
<dbReference type="InterPro" id="IPR000073">
    <property type="entry name" value="AB_hydrolase_1"/>
</dbReference>